<evidence type="ECO:0000256" key="4">
    <source>
        <dbReference type="ARBA" id="ARBA00022679"/>
    </source>
</evidence>
<dbReference type="PRINTS" id="PR00344">
    <property type="entry name" value="BCTRLSENSOR"/>
</dbReference>
<feature type="coiled-coil region" evidence="6">
    <location>
        <begin position="19"/>
        <end position="53"/>
    </location>
</feature>
<protein>
    <recommendedName>
        <fullName evidence="2">histidine kinase</fullName>
        <ecNumber evidence="2">2.7.13.3</ecNumber>
    </recommendedName>
</protein>
<keyword evidence="3" id="KW-0597">Phosphoprotein</keyword>
<dbReference type="GO" id="GO:0000155">
    <property type="term" value="F:phosphorelay sensor kinase activity"/>
    <property type="evidence" value="ECO:0007669"/>
    <property type="project" value="InterPro"/>
</dbReference>
<proteinExistence type="predicted"/>
<dbReference type="STRING" id="1128970.SAMN04487935_2362"/>
<dbReference type="InterPro" id="IPR003661">
    <property type="entry name" value="HisK_dim/P_dom"/>
</dbReference>
<dbReference type="Pfam" id="PF00512">
    <property type="entry name" value="HisKA"/>
    <property type="match status" value="1"/>
</dbReference>
<evidence type="ECO:0000256" key="1">
    <source>
        <dbReference type="ARBA" id="ARBA00000085"/>
    </source>
</evidence>
<evidence type="ECO:0000256" key="6">
    <source>
        <dbReference type="SAM" id="Coils"/>
    </source>
</evidence>
<dbReference type="InterPro" id="IPR003594">
    <property type="entry name" value="HATPase_dom"/>
</dbReference>
<evidence type="ECO:0000313" key="8">
    <source>
        <dbReference type="EMBL" id="SDK03022.1"/>
    </source>
</evidence>
<dbReference type="SUPFAM" id="SSF55874">
    <property type="entry name" value="ATPase domain of HSP90 chaperone/DNA topoisomerase II/histidine kinase"/>
    <property type="match status" value="1"/>
</dbReference>
<dbReference type="EMBL" id="FNEZ01000003">
    <property type="protein sequence ID" value="SDK03022.1"/>
    <property type="molecule type" value="Genomic_DNA"/>
</dbReference>
<dbReference type="InterPro" id="IPR050351">
    <property type="entry name" value="BphY/WalK/GraS-like"/>
</dbReference>
<dbReference type="Gene3D" id="1.10.287.130">
    <property type="match status" value="1"/>
</dbReference>
<keyword evidence="5 8" id="KW-0418">Kinase</keyword>
<reference evidence="8 9" key="1">
    <citation type="submission" date="2016-10" db="EMBL/GenBank/DDBJ databases">
        <authorList>
            <person name="de Groot N.N."/>
        </authorList>
    </citation>
    <scope>NUCLEOTIDE SEQUENCE [LARGE SCALE GENOMIC DNA]</scope>
    <source>
        <strain evidence="8 9">CGMCC 1.10076</strain>
    </source>
</reference>
<dbReference type="GO" id="GO:0007234">
    <property type="term" value="P:osmosensory signaling via phosphorelay pathway"/>
    <property type="evidence" value="ECO:0007669"/>
    <property type="project" value="TreeGrafter"/>
</dbReference>
<feature type="domain" description="Histidine kinase" evidence="7">
    <location>
        <begin position="56"/>
        <end position="283"/>
    </location>
</feature>
<evidence type="ECO:0000256" key="5">
    <source>
        <dbReference type="ARBA" id="ARBA00022777"/>
    </source>
</evidence>
<dbReference type="InterPro" id="IPR004358">
    <property type="entry name" value="Sig_transdc_His_kin-like_C"/>
</dbReference>
<keyword evidence="9" id="KW-1185">Reference proteome</keyword>
<dbReference type="InterPro" id="IPR005467">
    <property type="entry name" value="His_kinase_dom"/>
</dbReference>
<gene>
    <name evidence="8" type="ORF">SAMN04487935_2362</name>
</gene>
<evidence type="ECO:0000256" key="2">
    <source>
        <dbReference type="ARBA" id="ARBA00012438"/>
    </source>
</evidence>
<dbReference type="SMART" id="SM00387">
    <property type="entry name" value="HATPase_c"/>
    <property type="match status" value="1"/>
</dbReference>
<evidence type="ECO:0000313" key="9">
    <source>
        <dbReference type="Proteomes" id="UP000199580"/>
    </source>
</evidence>
<comment type="catalytic activity">
    <reaction evidence="1">
        <text>ATP + protein L-histidine = ADP + protein N-phospho-L-histidine.</text>
        <dbReference type="EC" id="2.7.13.3"/>
    </reaction>
</comment>
<dbReference type="AlphaFoldDB" id="A0A1G8YJK7"/>
<dbReference type="SUPFAM" id="SSF47384">
    <property type="entry name" value="Homodimeric domain of signal transducing histidine kinase"/>
    <property type="match status" value="1"/>
</dbReference>
<dbReference type="InterPro" id="IPR036097">
    <property type="entry name" value="HisK_dim/P_sf"/>
</dbReference>
<dbReference type="InterPro" id="IPR036890">
    <property type="entry name" value="HATPase_C_sf"/>
</dbReference>
<evidence type="ECO:0000256" key="3">
    <source>
        <dbReference type="ARBA" id="ARBA00022553"/>
    </source>
</evidence>
<keyword evidence="6" id="KW-0175">Coiled coil</keyword>
<name>A0A1G8YJK7_9FLAO</name>
<accession>A0A1G8YJK7</accession>
<dbReference type="Pfam" id="PF02518">
    <property type="entry name" value="HATPase_c"/>
    <property type="match status" value="1"/>
</dbReference>
<evidence type="ECO:0000259" key="7">
    <source>
        <dbReference type="PROSITE" id="PS50109"/>
    </source>
</evidence>
<dbReference type="EC" id="2.7.13.3" evidence="2"/>
<dbReference type="FunFam" id="3.30.565.10:FF:000006">
    <property type="entry name" value="Sensor histidine kinase WalK"/>
    <property type="match status" value="1"/>
</dbReference>
<dbReference type="PROSITE" id="PS50109">
    <property type="entry name" value="HIS_KIN"/>
    <property type="match status" value="1"/>
</dbReference>
<dbReference type="PANTHER" id="PTHR42878">
    <property type="entry name" value="TWO-COMPONENT HISTIDINE KINASE"/>
    <property type="match status" value="1"/>
</dbReference>
<dbReference type="PANTHER" id="PTHR42878:SF15">
    <property type="entry name" value="BACTERIOPHYTOCHROME"/>
    <property type="match status" value="1"/>
</dbReference>
<dbReference type="SMART" id="SM00388">
    <property type="entry name" value="HisKA"/>
    <property type="match status" value="1"/>
</dbReference>
<dbReference type="Gene3D" id="3.30.565.10">
    <property type="entry name" value="Histidine kinase-like ATPase, C-terminal domain"/>
    <property type="match status" value="1"/>
</dbReference>
<sequence length="286" mass="32361">MAYLNFSVRFYIFERSPNLERMSSETENEKAYIRKLETELEQLRKQSKELDSFSSIASHDLKEPLRKIMLFSKLVIDAEKEKVSETSARYLERIAVSADRLQHLIDDLIAYSRTGTEKIKFTKTNLNQIVAAAKSELKESIKAKNVEITADELPTIHALKSQMTQLFTNLLSNSIKYSKADEISQIHISCEKATADSLSKLNTQPEMTYYKIAISDNGIGFPNEFSEVIFEPFKRLHGKDDYAGTGIGLAICKKIVENHNGFIAAESEPGKGTVFSVFLPDQETKN</sequence>
<dbReference type="GO" id="GO:0000156">
    <property type="term" value="F:phosphorelay response regulator activity"/>
    <property type="evidence" value="ECO:0007669"/>
    <property type="project" value="TreeGrafter"/>
</dbReference>
<keyword evidence="4" id="KW-0808">Transferase</keyword>
<dbReference type="CDD" id="cd00082">
    <property type="entry name" value="HisKA"/>
    <property type="match status" value="1"/>
</dbReference>
<organism evidence="8 9">
    <name type="scientific">Flavobacterium noncentrifugens</name>
    <dbReference type="NCBI Taxonomy" id="1128970"/>
    <lineage>
        <taxon>Bacteria</taxon>
        <taxon>Pseudomonadati</taxon>
        <taxon>Bacteroidota</taxon>
        <taxon>Flavobacteriia</taxon>
        <taxon>Flavobacteriales</taxon>
        <taxon>Flavobacteriaceae</taxon>
        <taxon>Flavobacterium</taxon>
    </lineage>
</organism>
<dbReference type="GO" id="GO:0030295">
    <property type="term" value="F:protein kinase activator activity"/>
    <property type="evidence" value="ECO:0007669"/>
    <property type="project" value="TreeGrafter"/>
</dbReference>
<dbReference type="Proteomes" id="UP000199580">
    <property type="component" value="Unassembled WGS sequence"/>
</dbReference>